<dbReference type="GO" id="GO:0004814">
    <property type="term" value="F:arginine-tRNA ligase activity"/>
    <property type="evidence" value="ECO:0007669"/>
    <property type="project" value="InterPro"/>
</dbReference>
<dbReference type="InterPro" id="IPR009080">
    <property type="entry name" value="tRNAsynth_Ia_anticodon-bd"/>
</dbReference>
<organism evidence="5 6">
    <name type="scientific">Phormidesmis priestleyi ULC007</name>
    <dbReference type="NCBI Taxonomy" id="1920490"/>
    <lineage>
        <taxon>Bacteria</taxon>
        <taxon>Bacillati</taxon>
        <taxon>Cyanobacteriota</taxon>
        <taxon>Cyanophyceae</taxon>
        <taxon>Leptolyngbyales</taxon>
        <taxon>Leptolyngbyaceae</taxon>
        <taxon>Phormidesmis</taxon>
    </lineage>
</organism>
<name>A0A2T1DEF7_9CYAN</name>
<evidence type="ECO:0000313" key="6">
    <source>
        <dbReference type="Proteomes" id="UP000238634"/>
    </source>
</evidence>
<dbReference type="AlphaFoldDB" id="A0A2T1DEF7"/>
<dbReference type="EMBL" id="PVWG01000014">
    <property type="protein sequence ID" value="PSB18846.1"/>
    <property type="molecule type" value="Genomic_DNA"/>
</dbReference>
<dbReference type="Gene3D" id="1.10.730.10">
    <property type="entry name" value="Isoleucyl-tRNA Synthetase, Domain 1"/>
    <property type="match status" value="1"/>
</dbReference>
<accession>A0A2T1DEF7</accession>
<sequence length="325" mass="36342">MNCNLPEITYPMFRTLLLVKLCEVIYPQADVTVKKVSAVTNQNDFDSSKVSLLLKSTPLKRVKNNTFTIVYQSAIALQLSSVLRRNSLELAYQILGEFQQESVNFCQEDSTIAQCILSDFTGKAFSSGLLQFELGDRGLSVWLQCLMKPPLPANSSDSIPLLTSLKKPFVQALEDSEPLFVCQHSHARCCSLLRLAHEPVMTLNRLETDALDDFWMVLKPDPIPWLTPQGQLCLTHRAERALISQLVTIVDNLSNLLTNPRSCLKSALALSHAFQTFYRACRILELASPSSLERSQSRLGLVMATQRLLRHLLEVGLNVKAPLAL</sequence>
<dbReference type="Pfam" id="PF05746">
    <property type="entry name" value="DALR_1"/>
    <property type="match status" value="1"/>
</dbReference>
<evidence type="ECO:0000256" key="1">
    <source>
        <dbReference type="ARBA" id="ARBA00022598"/>
    </source>
</evidence>
<dbReference type="OrthoDB" id="9805987at2"/>
<evidence type="ECO:0000259" key="4">
    <source>
        <dbReference type="SMART" id="SM00836"/>
    </source>
</evidence>
<dbReference type="STRING" id="1920490.GCA_001895925_00257"/>
<proteinExistence type="predicted"/>
<dbReference type="GO" id="GO:0005524">
    <property type="term" value="F:ATP binding"/>
    <property type="evidence" value="ECO:0007669"/>
    <property type="project" value="UniProtKB-KW"/>
</dbReference>
<keyword evidence="3" id="KW-0067">ATP-binding</keyword>
<comment type="caution">
    <text evidence="5">The sequence shown here is derived from an EMBL/GenBank/DDBJ whole genome shotgun (WGS) entry which is preliminary data.</text>
</comment>
<dbReference type="SMART" id="SM00836">
    <property type="entry name" value="DALR_1"/>
    <property type="match status" value="1"/>
</dbReference>
<feature type="domain" description="DALR anticodon binding" evidence="4">
    <location>
        <begin position="182"/>
        <end position="325"/>
    </location>
</feature>
<dbReference type="Proteomes" id="UP000238634">
    <property type="component" value="Unassembled WGS sequence"/>
</dbReference>
<dbReference type="InterPro" id="IPR008909">
    <property type="entry name" value="DALR_anticod-bd"/>
</dbReference>
<keyword evidence="2" id="KW-0547">Nucleotide-binding</keyword>
<gene>
    <name evidence="5" type="ORF">C7B65_13810</name>
</gene>
<reference evidence="5 6" key="2">
    <citation type="submission" date="2018-03" db="EMBL/GenBank/DDBJ databases">
        <title>The ancient ancestry and fast evolution of plastids.</title>
        <authorList>
            <person name="Moore K.R."/>
            <person name="Magnabosco C."/>
            <person name="Momper L."/>
            <person name="Gold D.A."/>
            <person name="Bosak T."/>
            <person name="Fournier G.P."/>
        </authorList>
    </citation>
    <scope>NUCLEOTIDE SEQUENCE [LARGE SCALE GENOMIC DNA]</scope>
    <source>
        <strain evidence="5 6">ULC007</strain>
    </source>
</reference>
<reference evidence="5 6" key="1">
    <citation type="submission" date="2018-02" db="EMBL/GenBank/DDBJ databases">
        <authorList>
            <person name="Cohen D.B."/>
            <person name="Kent A.D."/>
        </authorList>
    </citation>
    <scope>NUCLEOTIDE SEQUENCE [LARGE SCALE GENOMIC DNA]</scope>
    <source>
        <strain evidence="5 6">ULC007</strain>
    </source>
</reference>
<dbReference type="GO" id="GO:0006420">
    <property type="term" value="P:arginyl-tRNA aminoacylation"/>
    <property type="evidence" value="ECO:0007669"/>
    <property type="project" value="InterPro"/>
</dbReference>
<dbReference type="SUPFAM" id="SSF47323">
    <property type="entry name" value="Anticodon-binding domain of a subclass of class I aminoacyl-tRNA synthetases"/>
    <property type="match status" value="1"/>
</dbReference>
<evidence type="ECO:0000256" key="3">
    <source>
        <dbReference type="ARBA" id="ARBA00022840"/>
    </source>
</evidence>
<protein>
    <recommendedName>
        <fullName evidence="4">DALR anticodon binding domain-containing protein</fullName>
    </recommendedName>
</protein>
<evidence type="ECO:0000256" key="2">
    <source>
        <dbReference type="ARBA" id="ARBA00022741"/>
    </source>
</evidence>
<keyword evidence="6" id="KW-1185">Reference proteome</keyword>
<evidence type="ECO:0000313" key="5">
    <source>
        <dbReference type="EMBL" id="PSB18846.1"/>
    </source>
</evidence>
<keyword evidence="1" id="KW-0436">Ligase</keyword>